<keyword evidence="1" id="KW-0732">Signal</keyword>
<reference evidence="2 3" key="1">
    <citation type="submission" date="2020-11" db="EMBL/GenBank/DDBJ databases">
        <authorList>
            <person name="Lassalle F."/>
        </authorList>
    </citation>
    <scope>NUCLEOTIDE SEQUENCE [LARGE SCALE GENOMIC DNA]</scope>
    <source>
        <strain evidence="2 3">JC140</strain>
    </source>
</reference>
<dbReference type="EMBL" id="CABFWF030000012">
    <property type="protein sequence ID" value="CAD7041042.1"/>
    <property type="molecule type" value="Genomic_DNA"/>
</dbReference>
<evidence type="ECO:0000313" key="2">
    <source>
        <dbReference type="EMBL" id="CAD7041042.1"/>
    </source>
</evidence>
<evidence type="ECO:0000313" key="3">
    <source>
        <dbReference type="Proteomes" id="UP000606921"/>
    </source>
</evidence>
<keyword evidence="3" id="KW-1185">Reference proteome</keyword>
<accession>A0ABN7JR48</accession>
<feature type="signal peptide" evidence="1">
    <location>
        <begin position="1"/>
        <end position="37"/>
    </location>
</feature>
<comment type="caution">
    <text evidence="2">The sequence shown here is derived from an EMBL/GenBank/DDBJ whole genome shotgun (WGS) entry which is preliminary data.</text>
</comment>
<sequence>MSKSSRLSITRPLQALPAAIFLAALGIPLFTAGAAHADFRVCNGTQNLVGVAIGYRAQEGWTTEGWWQVPASTCATLIEGELQSRYYYLYAEDAARGGRWTGEVNMCVAENEFKIVGVEDCFARGYQRMGFKEYDTGRQGSWMVQLSDAPSTQEGRN</sequence>
<feature type="chain" id="PRO_5046656180" description="DUF1036 domain-containing protein" evidence="1">
    <location>
        <begin position="38"/>
        <end position="157"/>
    </location>
</feature>
<proteinExistence type="predicted"/>
<dbReference type="InterPro" id="IPR009380">
    <property type="entry name" value="DUF1036"/>
</dbReference>
<gene>
    <name evidence="2" type="ORF">REJC140_00958</name>
</gene>
<protein>
    <recommendedName>
        <fullName evidence="4">DUF1036 domain-containing protein</fullName>
    </recommendedName>
</protein>
<dbReference type="Pfam" id="PF06282">
    <property type="entry name" value="DUF1036"/>
    <property type="match status" value="1"/>
</dbReference>
<evidence type="ECO:0008006" key="4">
    <source>
        <dbReference type="Google" id="ProtNLM"/>
    </source>
</evidence>
<name>A0ABN7JR48_9HYPH</name>
<evidence type="ECO:0000256" key="1">
    <source>
        <dbReference type="SAM" id="SignalP"/>
    </source>
</evidence>
<organism evidence="2 3">
    <name type="scientific">Pseudorhizobium endolithicum</name>
    <dbReference type="NCBI Taxonomy" id="1191678"/>
    <lineage>
        <taxon>Bacteria</taxon>
        <taxon>Pseudomonadati</taxon>
        <taxon>Pseudomonadota</taxon>
        <taxon>Alphaproteobacteria</taxon>
        <taxon>Hyphomicrobiales</taxon>
        <taxon>Rhizobiaceae</taxon>
        <taxon>Rhizobium/Agrobacterium group</taxon>
        <taxon>Pseudorhizobium</taxon>
    </lineage>
</organism>
<dbReference type="Proteomes" id="UP000606921">
    <property type="component" value="Unassembled WGS sequence"/>
</dbReference>